<keyword evidence="9 12" id="KW-1015">Disulfide bond</keyword>
<dbReference type="GO" id="GO:0006508">
    <property type="term" value="P:proteolysis"/>
    <property type="evidence" value="ECO:0007669"/>
    <property type="project" value="UniProtKB-KW"/>
</dbReference>
<dbReference type="EMBL" id="LC107138">
    <property type="protein sequence ID" value="BAU69639.1"/>
    <property type="molecule type" value="mRNA"/>
</dbReference>
<evidence type="ECO:0000256" key="3">
    <source>
        <dbReference type="ARBA" id="ARBA00022670"/>
    </source>
</evidence>
<dbReference type="InterPro" id="IPR002350">
    <property type="entry name" value="Kazal_dom"/>
</dbReference>
<dbReference type="Pfam" id="PF21286">
    <property type="entry name" value="CFAI_FIMAC_N"/>
    <property type="match status" value="1"/>
</dbReference>
<dbReference type="InterPro" id="IPR018114">
    <property type="entry name" value="TRYPSIN_HIS"/>
</dbReference>
<organism evidence="18">
    <name type="scientific">Sphyrna zygaena</name>
    <name type="common">Smooth hammerhead</name>
    <name type="synonym">Squalus zygaena</name>
    <dbReference type="NCBI Taxonomy" id="195335"/>
    <lineage>
        <taxon>Eukaryota</taxon>
        <taxon>Metazoa</taxon>
        <taxon>Chordata</taxon>
        <taxon>Craniata</taxon>
        <taxon>Vertebrata</taxon>
        <taxon>Chondrichthyes</taxon>
        <taxon>Elasmobranchii</taxon>
        <taxon>Galeomorphii</taxon>
        <taxon>Galeoidea</taxon>
        <taxon>Carcharhiniformes</taxon>
        <taxon>Carcharhinidae</taxon>
        <taxon>Sphyrna</taxon>
    </lineage>
</organism>
<dbReference type="PRINTS" id="PR00722">
    <property type="entry name" value="CHYMOTRYPSIN"/>
</dbReference>
<dbReference type="InterPro" id="IPR001254">
    <property type="entry name" value="Trypsin_dom"/>
</dbReference>
<feature type="disulfide bond" evidence="11">
    <location>
        <begin position="321"/>
        <end position="336"/>
    </location>
</feature>
<feature type="disulfide bond" evidence="11">
    <location>
        <begin position="266"/>
        <end position="278"/>
    </location>
</feature>
<dbReference type="InterPro" id="IPR048719">
    <property type="entry name" value="CFAI_KAZAL"/>
</dbReference>
<evidence type="ECO:0000259" key="15">
    <source>
        <dbReference type="PROSITE" id="PS50240"/>
    </source>
</evidence>
<evidence type="ECO:0000256" key="6">
    <source>
        <dbReference type="ARBA" id="ARBA00022801"/>
    </source>
</evidence>
<dbReference type="GO" id="GO:0016020">
    <property type="term" value="C:membrane"/>
    <property type="evidence" value="ECO:0007669"/>
    <property type="project" value="InterPro"/>
</dbReference>
<dbReference type="PROSITE" id="PS50068">
    <property type="entry name" value="LDLRA_2"/>
    <property type="match status" value="2"/>
</dbReference>
<comment type="subcellular location">
    <subcellularLocation>
        <location evidence="1">Secreted</location>
    </subcellularLocation>
</comment>
<dbReference type="InterPro" id="IPR009003">
    <property type="entry name" value="Peptidase_S1_PA"/>
</dbReference>
<dbReference type="InterPro" id="IPR036772">
    <property type="entry name" value="SRCR-like_dom_sf"/>
</dbReference>
<dbReference type="PROSITE" id="PS00135">
    <property type="entry name" value="TRYPSIN_SER"/>
    <property type="match status" value="1"/>
</dbReference>
<dbReference type="CDD" id="cd00190">
    <property type="entry name" value="Tryp_SPc"/>
    <property type="match status" value="1"/>
</dbReference>
<feature type="disulfide bond" evidence="11">
    <location>
        <begin position="309"/>
        <end position="327"/>
    </location>
</feature>
<evidence type="ECO:0000256" key="9">
    <source>
        <dbReference type="ARBA" id="ARBA00023157"/>
    </source>
</evidence>
<dbReference type="InterPro" id="IPR023415">
    <property type="entry name" value="LDLR_class-A_CS"/>
</dbReference>
<dbReference type="SMART" id="SM00192">
    <property type="entry name" value="LDLa"/>
    <property type="match status" value="2"/>
</dbReference>
<dbReference type="SMART" id="SM00057">
    <property type="entry name" value="FIMAC"/>
    <property type="match status" value="1"/>
</dbReference>
<keyword evidence="3 13" id="KW-0645">Protease</keyword>
<dbReference type="InterPro" id="IPR043504">
    <property type="entry name" value="Peptidase_S1_PA_chymotrypsin"/>
</dbReference>
<dbReference type="InterPro" id="IPR002172">
    <property type="entry name" value="LDrepeatLR_classA_rpt"/>
</dbReference>
<dbReference type="SUPFAM" id="SSF50494">
    <property type="entry name" value="Trypsin-like serine proteases"/>
    <property type="match status" value="1"/>
</dbReference>
<proteinExistence type="evidence at transcript level"/>
<dbReference type="InterPro" id="IPR003884">
    <property type="entry name" value="FacI_MAC"/>
</dbReference>
<dbReference type="CDD" id="cd00112">
    <property type="entry name" value="LDLa"/>
    <property type="match status" value="2"/>
</dbReference>
<dbReference type="Gene3D" id="4.10.400.10">
    <property type="entry name" value="Low-density Lipoprotein Receptor"/>
    <property type="match status" value="2"/>
</dbReference>
<dbReference type="PROSITE" id="PS50287">
    <property type="entry name" value="SRCR_2"/>
    <property type="match status" value="1"/>
</dbReference>
<dbReference type="InterPro" id="IPR001190">
    <property type="entry name" value="SRCR"/>
</dbReference>
<evidence type="ECO:0000256" key="2">
    <source>
        <dbReference type="ARBA" id="ARBA00022525"/>
    </source>
</evidence>
<evidence type="ECO:0000256" key="10">
    <source>
        <dbReference type="ARBA" id="ARBA00023180"/>
    </source>
</evidence>
<evidence type="ECO:0000259" key="17">
    <source>
        <dbReference type="PROSITE" id="PS51465"/>
    </source>
</evidence>
<accession>A0A146GF72</accession>
<evidence type="ECO:0000256" key="13">
    <source>
        <dbReference type="RuleBase" id="RU363034"/>
    </source>
</evidence>
<feature type="signal peptide" evidence="14">
    <location>
        <begin position="1"/>
        <end position="18"/>
    </location>
</feature>
<dbReference type="InterPro" id="IPR033116">
    <property type="entry name" value="TRYPSIN_SER"/>
</dbReference>
<dbReference type="AlphaFoldDB" id="A0A146GF72"/>
<keyword evidence="10" id="KW-0325">Glycoprotein</keyword>
<dbReference type="Pfam" id="PF00089">
    <property type="entry name" value="Trypsin"/>
    <property type="match status" value="1"/>
</dbReference>
<feature type="domain" description="Kazal-like" evidence="17">
    <location>
        <begin position="94"/>
        <end position="142"/>
    </location>
</feature>
<dbReference type="GO" id="GO:0004252">
    <property type="term" value="F:serine-type endopeptidase activity"/>
    <property type="evidence" value="ECO:0007669"/>
    <property type="project" value="InterPro"/>
</dbReference>
<evidence type="ECO:0000256" key="11">
    <source>
        <dbReference type="PROSITE-ProRule" id="PRU00124"/>
    </source>
</evidence>
<dbReference type="Pfam" id="PF21287">
    <property type="entry name" value="Kazal_CFAI"/>
    <property type="match status" value="1"/>
</dbReference>
<evidence type="ECO:0000256" key="14">
    <source>
        <dbReference type="SAM" id="SignalP"/>
    </source>
</evidence>
<evidence type="ECO:0000256" key="1">
    <source>
        <dbReference type="ARBA" id="ARBA00004613"/>
    </source>
</evidence>
<dbReference type="SUPFAM" id="SSF56487">
    <property type="entry name" value="SRCR-like"/>
    <property type="match status" value="1"/>
</dbReference>
<dbReference type="PANTHER" id="PTHR24252:SF7">
    <property type="entry name" value="HYALIN"/>
    <property type="match status" value="1"/>
</dbReference>
<dbReference type="InterPro" id="IPR036058">
    <property type="entry name" value="Kazal_dom_sf"/>
</dbReference>
<keyword evidence="2" id="KW-0964">Secreted</keyword>
<feature type="domain" description="SRCR" evidence="16">
    <location>
        <begin position="174"/>
        <end position="258"/>
    </location>
</feature>
<evidence type="ECO:0000259" key="16">
    <source>
        <dbReference type="PROSITE" id="PS50287"/>
    </source>
</evidence>
<name>A0A146GF72_SPHZY</name>
<dbReference type="InterPro" id="IPR001314">
    <property type="entry name" value="Peptidase_S1A"/>
</dbReference>
<evidence type="ECO:0000256" key="7">
    <source>
        <dbReference type="ARBA" id="ARBA00022825"/>
    </source>
</evidence>
<dbReference type="Pfam" id="PF00530">
    <property type="entry name" value="SRCR"/>
    <property type="match status" value="1"/>
</dbReference>
<dbReference type="InterPro" id="IPR036055">
    <property type="entry name" value="LDL_receptor-like_sf"/>
</dbReference>
<dbReference type="SMART" id="SM00020">
    <property type="entry name" value="Tryp_SPc"/>
    <property type="match status" value="1"/>
</dbReference>
<dbReference type="SUPFAM" id="SSF57424">
    <property type="entry name" value="LDL receptor-like module"/>
    <property type="match status" value="2"/>
</dbReference>
<evidence type="ECO:0000256" key="5">
    <source>
        <dbReference type="ARBA" id="ARBA00022737"/>
    </source>
</evidence>
<comment type="caution">
    <text evidence="12">Lacks conserved residue(s) required for the propagation of feature annotation.</text>
</comment>
<reference evidence="18" key="1">
    <citation type="journal article" date="2016" name="Dev. Comp. Immunol.">
        <title>The complement system of elasmobranches revealed by liver transcriptome analysis of a hammerhead shark, Sphyrna zygaena.</title>
        <authorList>
            <person name="Goshima M."/>
            <person name="Sekiguchi R."/>
            <person name="Matsushita M."/>
            <person name="Nonaka M."/>
        </authorList>
    </citation>
    <scope>NUCLEOTIDE SEQUENCE</scope>
    <source>
        <tissue evidence="18">Liver</tissue>
    </source>
</reference>
<keyword evidence="5" id="KW-0677">Repeat</keyword>
<sequence>MVLSVSLLCLMGLSIIAADQVLPTRKNDEAANSTEAVLPTRKNDEAANSTEAISYSSPHLQRLAEGCREKKFTYKSCQKVFCQPWEKCINGRCECKLPYQCPKQVNEVCSSKEKKYRSYCQLKSIECIRGLERFSHFGMCSMGKAAVHLLSEIKTERIVLFSFNDTLKNLPMCVNEKKWTMHEANVACRQLNFHLGAKKVSEVPWNETLQTLTNFVNWSNSARCRGFETTLSECFLLTDVRTAPRESEHLLFAAVECYDHPADKNCTNDEFKCENGKCIPLENLCNGFDDCADLSDEACCKECNESYHCKSDICIPNFSKCDGEADCLDGSDESKCAGQNTTKDYNTERIQLKQSLPKISCGHSNVTRDESTSKRSKRLVGGTNALQGEFPWQIAVYEGPTLNCGGVFIGGCWILSAAHCLRPYHLSDYVVRIAKYNKRGIADNEEILPVEKIIIHHEYNPKTYKNDIALIKVVHVFKNRECIPLSIDVQPICVPWSEYLFRPNQSCLISGWGQAPGSKVSILRWAELEIFENCSAIYESDFYEGMECAGKMDGTVDACKGDSGGPLVCSDERNEAYVWGVVSWGEGCGKAGLPGVYTKVAHYFDWISSHVGRSLINKYNN</sequence>
<keyword evidence="7 13" id="KW-0720">Serine protease</keyword>
<evidence type="ECO:0000256" key="12">
    <source>
        <dbReference type="PROSITE-ProRule" id="PRU00196"/>
    </source>
</evidence>
<dbReference type="GO" id="GO:0002376">
    <property type="term" value="P:immune system process"/>
    <property type="evidence" value="ECO:0007669"/>
    <property type="project" value="UniProtKB-KW"/>
</dbReference>
<dbReference type="PROSITE" id="PS51465">
    <property type="entry name" value="KAZAL_2"/>
    <property type="match status" value="1"/>
</dbReference>
<protein>
    <submittedName>
        <fullName evidence="18">FIa</fullName>
    </submittedName>
</protein>
<feature type="domain" description="Peptidase S1" evidence="15">
    <location>
        <begin position="379"/>
        <end position="612"/>
    </location>
</feature>
<keyword evidence="8" id="KW-0391">Immunity</keyword>
<dbReference type="Gene3D" id="3.10.250.10">
    <property type="entry name" value="SRCR-like domain"/>
    <property type="match status" value="1"/>
</dbReference>
<evidence type="ECO:0000313" key="18">
    <source>
        <dbReference type="EMBL" id="BAU69639.1"/>
    </source>
</evidence>
<dbReference type="Gene3D" id="2.40.10.10">
    <property type="entry name" value="Trypsin-like serine proteases"/>
    <property type="match status" value="1"/>
</dbReference>
<dbReference type="PROSITE" id="PS01209">
    <property type="entry name" value="LDLRA_1"/>
    <property type="match status" value="2"/>
</dbReference>
<feature type="disulfide bond" evidence="12">
    <location>
        <begin position="224"/>
        <end position="234"/>
    </location>
</feature>
<dbReference type="GO" id="GO:0005576">
    <property type="term" value="C:extracellular region"/>
    <property type="evidence" value="ECO:0007669"/>
    <property type="project" value="UniProtKB-SubCell"/>
</dbReference>
<dbReference type="PROSITE" id="PS50240">
    <property type="entry name" value="TRYPSIN_DOM"/>
    <property type="match status" value="1"/>
</dbReference>
<dbReference type="Pfam" id="PF00057">
    <property type="entry name" value="Ldl_recept_a"/>
    <property type="match status" value="2"/>
</dbReference>
<dbReference type="FunFam" id="2.40.10.10:FF:000053">
    <property type="entry name" value="Neurotrypsin"/>
    <property type="match status" value="1"/>
</dbReference>
<dbReference type="PANTHER" id="PTHR24252">
    <property type="entry name" value="ACROSIN-RELATED"/>
    <property type="match status" value="1"/>
</dbReference>
<keyword evidence="4 14" id="KW-0732">Signal</keyword>
<dbReference type="PROSITE" id="PS00134">
    <property type="entry name" value="TRYPSIN_HIS"/>
    <property type="match status" value="1"/>
</dbReference>
<feature type="disulfide bond" evidence="11">
    <location>
        <begin position="285"/>
        <end position="300"/>
    </location>
</feature>
<dbReference type="InterPro" id="IPR048722">
    <property type="entry name" value="CFAI_FIMAC_N"/>
</dbReference>
<evidence type="ECO:0000256" key="4">
    <source>
        <dbReference type="ARBA" id="ARBA00022729"/>
    </source>
</evidence>
<feature type="disulfide bond" evidence="11">
    <location>
        <begin position="273"/>
        <end position="291"/>
    </location>
</feature>
<keyword evidence="6 13" id="KW-0378">Hydrolase</keyword>
<evidence type="ECO:0000256" key="8">
    <source>
        <dbReference type="ARBA" id="ARBA00022859"/>
    </source>
</evidence>
<feature type="chain" id="PRO_5007524847" evidence="14">
    <location>
        <begin position="19"/>
        <end position="621"/>
    </location>
</feature>
<dbReference type="Gene3D" id="3.30.60.30">
    <property type="match status" value="1"/>
</dbReference>
<dbReference type="SUPFAM" id="SSF100895">
    <property type="entry name" value="Kazal-type serine protease inhibitors"/>
    <property type="match status" value="1"/>
</dbReference>